<sequence>MTTPDAAAARVEVLIEQLRAGPDPRSALVADELVRCLVQLYGEGLRRVVERLGPEGATALCDDPLVESLLLVHDLHPAGPRERITRALERLRPRVGELDLLGIGDDGVVRLRAAGSRGCGSAQRSLIESAVRRVAPEAVRVEVETPPPLLQVTRRPG</sequence>
<reference evidence="1 2" key="1">
    <citation type="submission" date="2017-09" db="EMBL/GenBank/DDBJ databases">
        <authorList>
            <person name="Ehlers B."/>
            <person name="Leendertz F.H."/>
        </authorList>
    </citation>
    <scope>NUCLEOTIDE SEQUENCE [LARGE SCALE GENOMIC DNA]</scope>
    <source>
        <strain evidence="1 2">CGMCC 4.6857</strain>
    </source>
</reference>
<dbReference type="SUPFAM" id="SSF117916">
    <property type="entry name" value="Fe-S cluster assembly (FSCA) domain-like"/>
    <property type="match status" value="1"/>
</dbReference>
<evidence type="ECO:0008006" key="3">
    <source>
        <dbReference type="Google" id="ProtNLM"/>
    </source>
</evidence>
<gene>
    <name evidence="1" type="ORF">SAMN05421748_115169</name>
</gene>
<dbReference type="AlphaFoldDB" id="A0A285J3D4"/>
<evidence type="ECO:0000313" key="1">
    <source>
        <dbReference type="EMBL" id="SNY54835.1"/>
    </source>
</evidence>
<dbReference type="EMBL" id="OBDY01000015">
    <property type="protein sequence ID" value="SNY54835.1"/>
    <property type="molecule type" value="Genomic_DNA"/>
</dbReference>
<evidence type="ECO:0000313" key="2">
    <source>
        <dbReference type="Proteomes" id="UP000219612"/>
    </source>
</evidence>
<organism evidence="1 2">
    <name type="scientific">Paractinoplanes atraurantiacus</name>
    <dbReference type="NCBI Taxonomy" id="1036182"/>
    <lineage>
        <taxon>Bacteria</taxon>
        <taxon>Bacillati</taxon>
        <taxon>Actinomycetota</taxon>
        <taxon>Actinomycetes</taxon>
        <taxon>Micromonosporales</taxon>
        <taxon>Micromonosporaceae</taxon>
        <taxon>Paractinoplanes</taxon>
    </lineage>
</organism>
<dbReference type="Proteomes" id="UP000219612">
    <property type="component" value="Unassembled WGS sequence"/>
</dbReference>
<protein>
    <recommendedName>
        <fullName evidence="3">Fe-S cluster biogenesis protein NfuA, 4Fe-4S-binding domain</fullName>
    </recommendedName>
</protein>
<dbReference type="OrthoDB" id="9798220at2"/>
<name>A0A285J3D4_9ACTN</name>
<dbReference type="RefSeq" id="WP_097323634.1">
    <property type="nucleotide sequence ID" value="NZ_OBDY01000015.1"/>
</dbReference>
<dbReference type="InterPro" id="IPR034904">
    <property type="entry name" value="FSCA_dom_sf"/>
</dbReference>
<dbReference type="Gene3D" id="3.30.300.130">
    <property type="entry name" value="Fe-S cluster assembly (FSCA)"/>
    <property type="match status" value="1"/>
</dbReference>
<keyword evidence="2" id="KW-1185">Reference proteome</keyword>
<accession>A0A285J3D4</accession>
<proteinExistence type="predicted"/>